<comment type="caution">
    <text evidence="1">The sequence shown here is derived from an EMBL/GenBank/DDBJ whole genome shotgun (WGS) entry which is preliminary data.</text>
</comment>
<proteinExistence type="predicted"/>
<evidence type="ECO:0000313" key="2">
    <source>
        <dbReference type="Proteomes" id="UP000631114"/>
    </source>
</evidence>
<sequence>MADNIAIAQERIHSMKKRKKASKGRMAIQFDMAKAYDKVEWSFLTKVMKALGFCDGFVKFILEFLASTSFSLLLNGSLWLSLKPQEALDKALPLFVPHMCINFFETGGGAKSHSWHKVNRVSDKVQSWKTRVLSQAGRTTLVKSVGMATPIYIMSSLILPTTTCKMDQILCSFWWRGSNERSSMNLKSLASLCKPEALAFVKIVVCISIMHQTAYLDLKRMGGFGGNVYKPIKKSNGGVVGWCPLRIHWVKVHFDQQLVLSMARVVSPSLSEEEDGGLIAARAKPFLVGSSEEPELKAAEVLCGPRELTFTWRMSCLKGMRRV</sequence>
<accession>A0A835H322</accession>
<gene>
    <name evidence="1" type="ORF">IFM89_003627</name>
</gene>
<dbReference type="PANTHER" id="PTHR33116">
    <property type="entry name" value="REVERSE TRANSCRIPTASE ZINC-BINDING DOMAIN-CONTAINING PROTEIN-RELATED-RELATED"/>
    <property type="match status" value="1"/>
</dbReference>
<organism evidence="1 2">
    <name type="scientific">Coptis chinensis</name>
    <dbReference type="NCBI Taxonomy" id="261450"/>
    <lineage>
        <taxon>Eukaryota</taxon>
        <taxon>Viridiplantae</taxon>
        <taxon>Streptophyta</taxon>
        <taxon>Embryophyta</taxon>
        <taxon>Tracheophyta</taxon>
        <taxon>Spermatophyta</taxon>
        <taxon>Magnoliopsida</taxon>
        <taxon>Ranunculales</taxon>
        <taxon>Ranunculaceae</taxon>
        <taxon>Coptidoideae</taxon>
        <taxon>Coptis</taxon>
    </lineage>
</organism>
<protein>
    <recommendedName>
        <fullName evidence="3">Reverse transcriptase domain-containing protein</fullName>
    </recommendedName>
</protein>
<dbReference type="EMBL" id="JADFTS010000008">
    <property type="protein sequence ID" value="KAF9591315.1"/>
    <property type="molecule type" value="Genomic_DNA"/>
</dbReference>
<dbReference type="AlphaFoldDB" id="A0A835H322"/>
<evidence type="ECO:0008006" key="3">
    <source>
        <dbReference type="Google" id="ProtNLM"/>
    </source>
</evidence>
<dbReference type="OrthoDB" id="1748983at2759"/>
<keyword evidence="2" id="KW-1185">Reference proteome</keyword>
<dbReference type="PANTHER" id="PTHR33116:SF86">
    <property type="entry name" value="REVERSE TRANSCRIPTASE DOMAIN-CONTAINING PROTEIN"/>
    <property type="match status" value="1"/>
</dbReference>
<name>A0A835H322_9MAGN</name>
<reference evidence="1 2" key="1">
    <citation type="submission" date="2020-10" db="EMBL/GenBank/DDBJ databases">
        <title>The Coptis chinensis genome and diversification of protoberbering-type alkaloids.</title>
        <authorList>
            <person name="Wang B."/>
            <person name="Shu S."/>
            <person name="Song C."/>
            <person name="Liu Y."/>
        </authorList>
    </citation>
    <scope>NUCLEOTIDE SEQUENCE [LARGE SCALE GENOMIC DNA]</scope>
    <source>
        <strain evidence="1">HL-2020</strain>
        <tissue evidence="1">Leaf</tissue>
    </source>
</reference>
<dbReference type="Proteomes" id="UP000631114">
    <property type="component" value="Unassembled WGS sequence"/>
</dbReference>
<evidence type="ECO:0000313" key="1">
    <source>
        <dbReference type="EMBL" id="KAF9591315.1"/>
    </source>
</evidence>